<organism evidence="13 14">
    <name type="scientific">Blastomyces silverae</name>
    <dbReference type="NCBI Taxonomy" id="2060906"/>
    <lineage>
        <taxon>Eukaryota</taxon>
        <taxon>Fungi</taxon>
        <taxon>Dikarya</taxon>
        <taxon>Ascomycota</taxon>
        <taxon>Pezizomycotina</taxon>
        <taxon>Eurotiomycetes</taxon>
        <taxon>Eurotiomycetidae</taxon>
        <taxon>Onygenales</taxon>
        <taxon>Ajellomycetaceae</taxon>
        <taxon>Blastomyces</taxon>
    </lineage>
</organism>
<evidence type="ECO:0000313" key="13">
    <source>
        <dbReference type="EMBL" id="KLJ09319.1"/>
    </source>
</evidence>
<evidence type="ECO:0000256" key="8">
    <source>
        <dbReference type="ARBA" id="ARBA00030980"/>
    </source>
</evidence>
<evidence type="ECO:0000256" key="2">
    <source>
        <dbReference type="ARBA" id="ARBA00004574"/>
    </source>
</evidence>
<gene>
    <name evidence="13" type="ORF">EMPG_15247</name>
</gene>
<dbReference type="EMBL" id="LDEV01002364">
    <property type="protein sequence ID" value="KLJ09319.1"/>
    <property type="molecule type" value="Genomic_DNA"/>
</dbReference>
<evidence type="ECO:0000256" key="6">
    <source>
        <dbReference type="ARBA" id="ARBA00019973"/>
    </source>
</evidence>
<dbReference type="STRING" id="2060906.A0A0H1BD22"/>
<name>A0A0H1BD22_9EURO</name>
<evidence type="ECO:0000256" key="9">
    <source>
        <dbReference type="ARBA" id="ARBA00033194"/>
    </source>
</evidence>
<sequence length="322" mass="36547">MTLSTEGFLTVSECCGSRYLFKDGKQVIVTGPLTIDLSSLPLLDDTTIVEGKSVTYEKRFMESNTIPITDSDFPNIPRIDYHAMQHGTWSDCLPIEFSDGTDHPETVFKLAAWKTKKVHRDATILSGLVSNDNIVRLLSIVAVDGRFAGYGMERLYGWRSPVSPTTTEQVKKMLPAFLQETVEYLHQSAHIYHCDIRINNILVTGHGRLKLIDFDVAHTDVRATPHTDFPTAQFFFGVSQRLDHLDISMSILLMFMVLSDMPEEIPSDPLEPFDFYLDNKLQHSAYFQHVQDTVQRKLRAHMERPDGELCMPHYRGRGVHGG</sequence>
<comment type="subunit">
    <text evidence="3">Component of the EKC/KEOPS complex composed of at least BUD32, CGI121, GON7, KAE1 and PCC1; the whole complex dimerizes.</text>
</comment>
<dbReference type="InterPro" id="IPR000719">
    <property type="entry name" value="Prot_kinase_dom"/>
</dbReference>
<dbReference type="InterPro" id="IPR008266">
    <property type="entry name" value="Tyr_kinase_AS"/>
</dbReference>
<comment type="function">
    <text evidence="1">Component of the EKC/KEOPS complex that is required for the formation of a threonylcarbamoyl group on adenosine at position 37 (t(6)A37) in tRNAs that read codons beginning with adenine. The complex is probably involved in the transfer of the threonylcarbamoyl moiety of threonylcarbamoyl-AMP (TC-AMP) to the N6 group of A37. BUD32 has ATPase activity in the context of the EKC/KEOPS complex and likely plays a supporting role to the catalytic subunit KAE1. The EKC/KEOPS complex also promotes both telomere uncapping and telomere elongation. The complex is required for efficient recruitment of transcriptional coactivators.</text>
</comment>
<accession>A0A0H1BD22</accession>
<evidence type="ECO:0000256" key="1">
    <source>
        <dbReference type="ARBA" id="ARBA00003747"/>
    </source>
</evidence>
<reference evidence="14" key="1">
    <citation type="journal article" date="2015" name="PLoS Genet.">
        <title>The dynamic genome and transcriptome of the human fungal pathogen Blastomyces and close relative Emmonsia.</title>
        <authorList>
            <person name="Munoz J.F."/>
            <person name="Gauthier G.M."/>
            <person name="Desjardins C.A."/>
            <person name="Gallo J.E."/>
            <person name="Holder J."/>
            <person name="Sullivan T.D."/>
            <person name="Marty A.J."/>
            <person name="Carmen J.C."/>
            <person name="Chen Z."/>
            <person name="Ding L."/>
            <person name="Gujja S."/>
            <person name="Magrini V."/>
            <person name="Misas E."/>
            <person name="Mitreva M."/>
            <person name="Priest M."/>
            <person name="Saif S."/>
            <person name="Whiston E.A."/>
            <person name="Young S."/>
            <person name="Zeng Q."/>
            <person name="Goldman W.E."/>
            <person name="Mardis E.R."/>
            <person name="Taylor J.W."/>
            <person name="McEwen J.G."/>
            <person name="Clay O.K."/>
            <person name="Klein B.S."/>
            <person name="Cuomo C.A."/>
        </authorList>
    </citation>
    <scope>NUCLEOTIDE SEQUENCE [LARGE SCALE GENOMIC DNA]</scope>
    <source>
        <strain evidence="14">UAMH 139</strain>
    </source>
</reference>
<comment type="catalytic activity">
    <reaction evidence="11">
        <text>L-seryl-[protein] + ATP = O-phospho-L-seryl-[protein] + ADP + H(+)</text>
        <dbReference type="Rhea" id="RHEA:17989"/>
        <dbReference type="Rhea" id="RHEA-COMP:9863"/>
        <dbReference type="Rhea" id="RHEA-COMP:11604"/>
        <dbReference type="ChEBI" id="CHEBI:15378"/>
        <dbReference type="ChEBI" id="CHEBI:29999"/>
        <dbReference type="ChEBI" id="CHEBI:30616"/>
        <dbReference type="ChEBI" id="CHEBI:83421"/>
        <dbReference type="ChEBI" id="CHEBI:456216"/>
        <dbReference type="EC" id="2.7.11.1"/>
    </reaction>
</comment>
<comment type="catalytic activity">
    <reaction evidence="10">
        <text>L-threonyl-[protein] + ATP = O-phospho-L-threonyl-[protein] + ADP + H(+)</text>
        <dbReference type="Rhea" id="RHEA:46608"/>
        <dbReference type="Rhea" id="RHEA-COMP:11060"/>
        <dbReference type="Rhea" id="RHEA-COMP:11605"/>
        <dbReference type="ChEBI" id="CHEBI:15378"/>
        <dbReference type="ChEBI" id="CHEBI:30013"/>
        <dbReference type="ChEBI" id="CHEBI:30616"/>
        <dbReference type="ChEBI" id="CHEBI:61977"/>
        <dbReference type="ChEBI" id="CHEBI:456216"/>
        <dbReference type="EC" id="2.7.11.1"/>
    </reaction>
</comment>
<evidence type="ECO:0000256" key="11">
    <source>
        <dbReference type="ARBA" id="ARBA00048679"/>
    </source>
</evidence>
<keyword evidence="7" id="KW-0158">Chromosome</keyword>
<dbReference type="InterPro" id="IPR011009">
    <property type="entry name" value="Kinase-like_dom_sf"/>
</dbReference>
<dbReference type="PROSITE" id="PS00109">
    <property type="entry name" value="PROTEIN_KINASE_TYR"/>
    <property type="match status" value="1"/>
</dbReference>
<feature type="domain" description="Protein kinase" evidence="12">
    <location>
        <begin position="115"/>
        <end position="223"/>
    </location>
</feature>
<evidence type="ECO:0000313" key="14">
    <source>
        <dbReference type="Proteomes" id="UP000053573"/>
    </source>
</evidence>
<evidence type="ECO:0000256" key="7">
    <source>
        <dbReference type="ARBA" id="ARBA00022895"/>
    </source>
</evidence>
<comment type="subcellular location">
    <subcellularLocation>
        <location evidence="2">Chromosome</location>
        <location evidence="2">Telomere</location>
    </subcellularLocation>
</comment>
<evidence type="ECO:0000256" key="5">
    <source>
        <dbReference type="ARBA" id="ARBA00013948"/>
    </source>
</evidence>
<proteinExistence type="predicted"/>
<keyword evidence="7" id="KW-0779">Telomere</keyword>
<dbReference type="OrthoDB" id="4062651at2759"/>
<dbReference type="Proteomes" id="UP000053573">
    <property type="component" value="Unassembled WGS sequence"/>
</dbReference>
<evidence type="ECO:0000259" key="12">
    <source>
        <dbReference type="Pfam" id="PF00069"/>
    </source>
</evidence>
<dbReference type="SUPFAM" id="SSF56112">
    <property type="entry name" value="Protein kinase-like (PK-like)"/>
    <property type="match status" value="1"/>
</dbReference>
<evidence type="ECO:0000256" key="4">
    <source>
        <dbReference type="ARBA" id="ARBA00012513"/>
    </source>
</evidence>
<dbReference type="Gene3D" id="1.10.510.10">
    <property type="entry name" value="Transferase(Phosphotransferase) domain 1"/>
    <property type="match status" value="1"/>
</dbReference>
<dbReference type="EC" id="2.7.11.1" evidence="4"/>
<protein>
    <recommendedName>
        <fullName evidence="6">EKC/KEOPS complex subunit BUD32</fullName>
        <ecNumber evidence="4">2.7.11.1</ecNumber>
    </recommendedName>
    <alternativeName>
        <fullName evidence="8 9">Atypical Serine/threonine protein kinase BUD32</fullName>
    </alternativeName>
    <alternativeName>
        <fullName evidence="5">EKC/KEOPS complex subunit bud32</fullName>
    </alternativeName>
</protein>
<dbReference type="Pfam" id="PF00069">
    <property type="entry name" value="Pkinase"/>
    <property type="match status" value="1"/>
</dbReference>
<dbReference type="GO" id="GO:0000781">
    <property type="term" value="C:chromosome, telomeric region"/>
    <property type="evidence" value="ECO:0007669"/>
    <property type="project" value="UniProtKB-SubCell"/>
</dbReference>
<dbReference type="GO" id="GO:0004674">
    <property type="term" value="F:protein serine/threonine kinase activity"/>
    <property type="evidence" value="ECO:0007669"/>
    <property type="project" value="UniProtKB-EC"/>
</dbReference>
<dbReference type="AlphaFoldDB" id="A0A0H1BD22"/>
<dbReference type="GO" id="GO:0005524">
    <property type="term" value="F:ATP binding"/>
    <property type="evidence" value="ECO:0007669"/>
    <property type="project" value="InterPro"/>
</dbReference>
<evidence type="ECO:0000256" key="10">
    <source>
        <dbReference type="ARBA" id="ARBA00047899"/>
    </source>
</evidence>
<comment type="caution">
    <text evidence="13">The sequence shown here is derived from an EMBL/GenBank/DDBJ whole genome shotgun (WGS) entry which is preliminary data.</text>
</comment>
<keyword evidence="14" id="KW-1185">Reference proteome</keyword>
<evidence type="ECO:0000256" key="3">
    <source>
        <dbReference type="ARBA" id="ARBA00011534"/>
    </source>
</evidence>